<dbReference type="EMBL" id="JARQWQ010000042">
    <property type="protein sequence ID" value="KAK2558927.1"/>
    <property type="molecule type" value="Genomic_DNA"/>
</dbReference>
<evidence type="ECO:0000313" key="3">
    <source>
        <dbReference type="Proteomes" id="UP001249851"/>
    </source>
</evidence>
<feature type="region of interest" description="Disordered" evidence="1">
    <location>
        <begin position="1"/>
        <end position="25"/>
    </location>
</feature>
<gene>
    <name evidence="2" type="ORF">P5673_018545</name>
</gene>
<feature type="non-terminal residue" evidence="2">
    <location>
        <position position="64"/>
    </location>
</feature>
<protein>
    <submittedName>
        <fullName evidence="2">Uncharacterized protein</fullName>
    </submittedName>
</protein>
<feature type="compositionally biased region" description="Polar residues" evidence="1">
    <location>
        <begin position="1"/>
        <end position="20"/>
    </location>
</feature>
<evidence type="ECO:0000313" key="2">
    <source>
        <dbReference type="EMBL" id="KAK2558927.1"/>
    </source>
</evidence>
<comment type="caution">
    <text evidence="2">The sequence shown here is derived from an EMBL/GenBank/DDBJ whole genome shotgun (WGS) entry which is preliminary data.</text>
</comment>
<organism evidence="2 3">
    <name type="scientific">Acropora cervicornis</name>
    <name type="common">Staghorn coral</name>
    <dbReference type="NCBI Taxonomy" id="6130"/>
    <lineage>
        <taxon>Eukaryota</taxon>
        <taxon>Metazoa</taxon>
        <taxon>Cnidaria</taxon>
        <taxon>Anthozoa</taxon>
        <taxon>Hexacorallia</taxon>
        <taxon>Scleractinia</taxon>
        <taxon>Astrocoeniina</taxon>
        <taxon>Acroporidae</taxon>
        <taxon>Acropora</taxon>
    </lineage>
</organism>
<reference evidence="2" key="2">
    <citation type="journal article" date="2023" name="Science">
        <title>Genomic signatures of disease resistance in endangered staghorn corals.</title>
        <authorList>
            <person name="Vollmer S.V."/>
            <person name="Selwyn J.D."/>
            <person name="Despard B.A."/>
            <person name="Roesel C.L."/>
        </authorList>
    </citation>
    <scope>NUCLEOTIDE SEQUENCE</scope>
    <source>
        <strain evidence="2">K2</strain>
    </source>
</reference>
<accession>A0AAD9QCM4</accession>
<name>A0AAD9QCM4_ACRCE</name>
<sequence length="64" mass="7351">IKESTRSCVTSQELQNSQPKESLKLTEYPPGIQLKLTFFSKRVQFCQKDTEGPKQQQAHEANIQ</sequence>
<keyword evidence="3" id="KW-1185">Reference proteome</keyword>
<reference evidence="2" key="1">
    <citation type="journal article" date="2023" name="G3 (Bethesda)">
        <title>Whole genome assembly and annotation of the endangered Caribbean coral Acropora cervicornis.</title>
        <authorList>
            <person name="Selwyn J.D."/>
            <person name="Vollmer S.V."/>
        </authorList>
    </citation>
    <scope>NUCLEOTIDE SEQUENCE</scope>
    <source>
        <strain evidence="2">K2</strain>
    </source>
</reference>
<dbReference type="Proteomes" id="UP001249851">
    <property type="component" value="Unassembled WGS sequence"/>
</dbReference>
<proteinExistence type="predicted"/>
<evidence type="ECO:0000256" key="1">
    <source>
        <dbReference type="SAM" id="MobiDB-lite"/>
    </source>
</evidence>
<dbReference type="AlphaFoldDB" id="A0AAD9QCM4"/>